<dbReference type="Pfam" id="PF01638">
    <property type="entry name" value="HxlR"/>
    <property type="match status" value="1"/>
</dbReference>
<dbReference type="EMBL" id="BMVW01000026">
    <property type="protein sequence ID" value="GGZ41580.1"/>
    <property type="molecule type" value="Genomic_DNA"/>
</dbReference>
<dbReference type="Gene3D" id="1.10.10.10">
    <property type="entry name" value="Winged helix-like DNA-binding domain superfamily/Winged helix DNA-binding domain"/>
    <property type="match status" value="1"/>
</dbReference>
<dbReference type="GO" id="GO:0003677">
    <property type="term" value="F:DNA binding"/>
    <property type="evidence" value="ECO:0007669"/>
    <property type="project" value="UniProtKB-KW"/>
</dbReference>
<name>A0A918UXU1_9ACTN</name>
<sequence>MRKTDLSEATCPVARSLGEVGDWWSLLIVRDALSGVSRFSDFQRSLGCARNILSARLAKLVETGVMVTEPASDGSPYREYRLTEKGKSLRVVLVALRQWGVAHLFDDREERLQLVDIRDGEPVARLEMRAHDGRVLSADDVEIQSAPGGA</sequence>
<evidence type="ECO:0000313" key="5">
    <source>
        <dbReference type="EMBL" id="GGZ41580.1"/>
    </source>
</evidence>
<keyword evidence="2" id="KW-0238">DNA-binding</keyword>
<reference evidence="5" key="2">
    <citation type="submission" date="2020-09" db="EMBL/GenBank/DDBJ databases">
        <authorList>
            <person name="Sun Q."/>
            <person name="Ohkuma M."/>
        </authorList>
    </citation>
    <scope>NUCLEOTIDE SEQUENCE</scope>
    <source>
        <strain evidence="5">JCM 4815</strain>
    </source>
</reference>
<comment type="caution">
    <text evidence="5">The sequence shown here is derived from an EMBL/GenBank/DDBJ whole genome shotgun (WGS) entry which is preliminary data.</text>
</comment>
<evidence type="ECO:0000256" key="2">
    <source>
        <dbReference type="ARBA" id="ARBA00023125"/>
    </source>
</evidence>
<dbReference type="AlphaFoldDB" id="A0A918UXU1"/>
<evidence type="ECO:0000256" key="3">
    <source>
        <dbReference type="ARBA" id="ARBA00023163"/>
    </source>
</evidence>
<evidence type="ECO:0000256" key="1">
    <source>
        <dbReference type="ARBA" id="ARBA00023015"/>
    </source>
</evidence>
<keyword evidence="3" id="KW-0804">Transcription</keyword>
<feature type="domain" description="HTH hxlR-type" evidence="4">
    <location>
        <begin position="11"/>
        <end position="108"/>
    </location>
</feature>
<accession>A0A918UXU1</accession>
<dbReference type="SUPFAM" id="SSF46785">
    <property type="entry name" value="Winged helix' DNA-binding domain"/>
    <property type="match status" value="1"/>
</dbReference>
<gene>
    <name evidence="5" type="ORF">GCM10010365_72890</name>
</gene>
<organism evidence="5 6">
    <name type="scientific">Streptomyces poonensis</name>
    <dbReference type="NCBI Taxonomy" id="68255"/>
    <lineage>
        <taxon>Bacteria</taxon>
        <taxon>Bacillati</taxon>
        <taxon>Actinomycetota</taxon>
        <taxon>Actinomycetes</taxon>
        <taxon>Kitasatosporales</taxon>
        <taxon>Streptomycetaceae</taxon>
        <taxon>Streptomyces</taxon>
    </lineage>
</organism>
<dbReference type="InterPro" id="IPR036390">
    <property type="entry name" value="WH_DNA-bd_sf"/>
</dbReference>
<keyword evidence="1" id="KW-0805">Transcription regulation</keyword>
<evidence type="ECO:0000259" key="4">
    <source>
        <dbReference type="PROSITE" id="PS51118"/>
    </source>
</evidence>
<dbReference type="RefSeq" id="WP_189866905.1">
    <property type="nucleotide sequence ID" value="NZ_BMVW01000026.1"/>
</dbReference>
<keyword evidence="6" id="KW-1185">Reference proteome</keyword>
<reference evidence="5" key="1">
    <citation type="journal article" date="2014" name="Int. J. Syst. Evol. Microbiol.">
        <title>Complete genome sequence of Corynebacterium casei LMG S-19264T (=DSM 44701T), isolated from a smear-ripened cheese.</title>
        <authorList>
            <consortium name="US DOE Joint Genome Institute (JGI-PGF)"/>
            <person name="Walter F."/>
            <person name="Albersmeier A."/>
            <person name="Kalinowski J."/>
            <person name="Ruckert C."/>
        </authorList>
    </citation>
    <scope>NUCLEOTIDE SEQUENCE</scope>
    <source>
        <strain evidence="5">JCM 4815</strain>
    </source>
</reference>
<dbReference type="Proteomes" id="UP000622166">
    <property type="component" value="Unassembled WGS sequence"/>
</dbReference>
<dbReference type="PROSITE" id="PS51118">
    <property type="entry name" value="HTH_HXLR"/>
    <property type="match status" value="1"/>
</dbReference>
<dbReference type="PANTHER" id="PTHR33204">
    <property type="entry name" value="TRANSCRIPTIONAL REGULATOR, MARR FAMILY"/>
    <property type="match status" value="1"/>
</dbReference>
<dbReference type="PANTHER" id="PTHR33204:SF18">
    <property type="entry name" value="TRANSCRIPTIONAL REGULATORY PROTEIN"/>
    <property type="match status" value="1"/>
</dbReference>
<proteinExistence type="predicted"/>
<evidence type="ECO:0000313" key="6">
    <source>
        <dbReference type="Proteomes" id="UP000622166"/>
    </source>
</evidence>
<dbReference type="InterPro" id="IPR002577">
    <property type="entry name" value="HTH_HxlR"/>
</dbReference>
<protein>
    <submittedName>
        <fullName evidence="5">HxlR family transcriptional regulator</fullName>
    </submittedName>
</protein>
<dbReference type="InterPro" id="IPR036388">
    <property type="entry name" value="WH-like_DNA-bd_sf"/>
</dbReference>